<accession>A0A916ZRP3</accession>
<dbReference type="GO" id="GO:0009307">
    <property type="term" value="P:DNA restriction-modification system"/>
    <property type="evidence" value="ECO:0007669"/>
    <property type="project" value="UniProtKB-KW"/>
</dbReference>
<evidence type="ECO:0000256" key="1">
    <source>
        <dbReference type="ARBA" id="ARBA00010203"/>
    </source>
</evidence>
<dbReference type="RefSeq" id="WP_188405537.1">
    <property type="nucleotide sequence ID" value="NZ_BMGL01000004.1"/>
</dbReference>
<evidence type="ECO:0000256" key="2">
    <source>
        <dbReference type="ARBA" id="ARBA00022603"/>
    </source>
</evidence>
<dbReference type="Proteomes" id="UP000599688">
    <property type="component" value="Unassembled WGS sequence"/>
</dbReference>
<dbReference type="Pfam" id="PF02195">
    <property type="entry name" value="ParB_N"/>
    <property type="match status" value="1"/>
</dbReference>
<evidence type="ECO:0000256" key="5">
    <source>
        <dbReference type="ARBA" id="ARBA00022747"/>
    </source>
</evidence>
<dbReference type="InterPro" id="IPR002941">
    <property type="entry name" value="DNA_methylase_N4/N6"/>
</dbReference>
<dbReference type="GO" id="GO:0008170">
    <property type="term" value="F:N-methyltransferase activity"/>
    <property type="evidence" value="ECO:0007669"/>
    <property type="project" value="InterPro"/>
</dbReference>
<dbReference type="InterPro" id="IPR029063">
    <property type="entry name" value="SAM-dependent_MTases_sf"/>
</dbReference>
<dbReference type="Pfam" id="PF01555">
    <property type="entry name" value="N6_N4_Mtase"/>
    <property type="match status" value="1"/>
</dbReference>
<evidence type="ECO:0000256" key="7">
    <source>
        <dbReference type="ARBA" id="ARBA00049120"/>
    </source>
</evidence>
<dbReference type="InterPro" id="IPR001091">
    <property type="entry name" value="RM_Methyltransferase"/>
</dbReference>
<organism evidence="10 11">
    <name type="scientific">Psychroflexus salis</name>
    <dbReference type="NCBI Taxonomy" id="1526574"/>
    <lineage>
        <taxon>Bacteria</taxon>
        <taxon>Pseudomonadati</taxon>
        <taxon>Bacteroidota</taxon>
        <taxon>Flavobacteriia</taxon>
        <taxon>Flavobacteriales</taxon>
        <taxon>Flavobacteriaceae</taxon>
        <taxon>Psychroflexus</taxon>
    </lineage>
</organism>
<dbReference type="PRINTS" id="PR00508">
    <property type="entry name" value="S21N4MTFRASE"/>
</dbReference>
<evidence type="ECO:0000313" key="10">
    <source>
        <dbReference type="EMBL" id="GGE09011.1"/>
    </source>
</evidence>
<dbReference type="EMBL" id="BMGL01000004">
    <property type="protein sequence ID" value="GGE09011.1"/>
    <property type="molecule type" value="Genomic_DNA"/>
</dbReference>
<dbReference type="PROSITE" id="PS00093">
    <property type="entry name" value="N4_MTASE"/>
    <property type="match status" value="1"/>
</dbReference>
<dbReference type="GO" id="GO:0003677">
    <property type="term" value="F:DNA binding"/>
    <property type="evidence" value="ECO:0007669"/>
    <property type="project" value="UniProtKB-KW"/>
</dbReference>
<keyword evidence="3" id="KW-0808">Transferase</keyword>
<evidence type="ECO:0000256" key="6">
    <source>
        <dbReference type="ARBA" id="ARBA00023125"/>
    </source>
</evidence>
<evidence type="ECO:0000256" key="8">
    <source>
        <dbReference type="RuleBase" id="RU362026"/>
    </source>
</evidence>
<keyword evidence="11" id="KW-1185">Reference proteome</keyword>
<comment type="similarity">
    <text evidence="1">Belongs to the N(4)/N(6)-methyltransferase family. N(4) subfamily.</text>
</comment>
<dbReference type="SMART" id="SM00470">
    <property type="entry name" value="ParB"/>
    <property type="match status" value="1"/>
</dbReference>
<gene>
    <name evidence="10" type="ORF">GCM10010831_08230</name>
</gene>
<comment type="caution">
    <text evidence="10">The sequence shown here is derived from an EMBL/GenBank/DDBJ whole genome shotgun (WGS) entry which is preliminary data.</text>
</comment>
<evidence type="ECO:0000313" key="11">
    <source>
        <dbReference type="Proteomes" id="UP000599688"/>
    </source>
</evidence>
<evidence type="ECO:0000259" key="9">
    <source>
        <dbReference type="SMART" id="SM00470"/>
    </source>
</evidence>
<dbReference type="Gene3D" id="3.90.1530.10">
    <property type="entry name" value="Conserved hypothetical protein from pyrococcus furiosus pfu- 392566-001, ParB domain"/>
    <property type="match status" value="1"/>
</dbReference>
<protein>
    <recommendedName>
        <fullName evidence="8">Methyltransferase</fullName>
        <ecNumber evidence="8">2.1.1.-</ecNumber>
    </recommendedName>
</protein>
<dbReference type="GO" id="GO:0015667">
    <property type="term" value="F:site-specific DNA-methyltransferase (cytosine-N4-specific) activity"/>
    <property type="evidence" value="ECO:0007669"/>
    <property type="project" value="UniProtKB-EC"/>
</dbReference>
<dbReference type="SUPFAM" id="SSF110849">
    <property type="entry name" value="ParB/Sulfiredoxin"/>
    <property type="match status" value="1"/>
</dbReference>
<dbReference type="InterPro" id="IPR017985">
    <property type="entry name" value="MeTrfase_CN4_CS"/>
</dbReference>
<dbReference type="AlphaFoldDB" id="A0A916ZRP3"/>
<dbReference type="GO" id="GO:0032259">
    <property type="term" value="P:methylation"/>
    <property type="evidence" value="ECO:0007669"/>
    <property type="project" value="UniProtKB-KW"/>
</dbReference>
<dbReference type="SUPFAM" id="SSF53335">
    <property type="entry name" value="S-adenosyl-L-methionine-dependent methyltransferases"/>
    <property type="match status" value="1"/>
</dbReference>
<name>A0A916ZRP3_9FLAO</name>
<dbReference type="EC" id="2.1.1.-" evidence="8"/>
<evidence type="ECO:0000256" key="3">
    <source>
        <dbReference type="ARBA" id="ARBA00022679"/>
    </source>
</evidence>
<proteinExistence type="inferred from homology"/>
<reference evidence="10 11" key="1">
    <citation type="journal article" date="2014" name="Int. J. Syst. Evol. Microbiol.">
        <title>Complete genome sequence of Corynebacterium casei LMG S-19264T (=DSM 44701T), isolated from a smear-ripened cheese.</title>
        <authorList>
            <consortium name="US DOE Joint Genome Institute (JGI-PGF)"/>
            <person name="Walter F."/>
            <person name="Albersmeier A."/>
            <person name="Kalinowski J."/>
            <person name="Ruckert C."/>
        </authorList>
    </citation>
    <scope>NUCLEOTIDE SEQUENCE [LARGE SCALE GENOMIC DNA]</scope>
    <source>
        <strain evidence="10 11">CGMCC 1.12925</strain>
    </source>
</reference>
<evidence type="ECO:0000256" key="4">
    <source>
        <dbReference type="ARBA" id="ARBA00022691"/>
    </source>
</evidence>
<keyword evidence="4" id="KW-0949">S-adenosyl-L-methionine</keyword>
<keyword evidence="5" id="KW-0680">Restriction system</keyword>
<sequence>MDDFNENTQVVMVATAELKVNQTTASMYKVPSNYDEIKQNIAEIGLLNPLLVTPSLSIISGNLRYNIALELNIEKVPVVFLNVEEQEMDLVSISTNQFREKSNLEILREIEFYEQYYSVGKGRRTDLCPQAAQAKEEKEQALGQIGRYRVNTLKSIKKKCIELYGEGNTKIDKLLSSVESGKSSLNKVNELLERESNKKKNQDNVPDSYEFHTESVDIYNKSSIDLSELEDGSVQTVVTSPPYFDMRDYGIGKDQLGHQETAKAFIDELVPYFNEVNRVMKDEGSLFVNINDRIKDGQYQMVPEMFLIEMGKRGWRYVDKYLWLKPNPQYTPNKGSVRNFEPIFHFVKSKDFYFDKEWLKKVEDIESGISIGTLEAKEPKLVSGLDFRENILKHNVGNTYELRKKCREEGFHMEHSATFPLSLPSIFILSTSRPGDTVLDIFSGTSTTGEVALLNNRRYVGYELNPQFVMASEVRLREHHNLQKAA</sequence>
<dbReference type="InterPro" id="IPR036086">
    <property type="entry name" value="ParB/Sulfiredoxin_sf"/>
</dbReference>
<feature type="domain" description="ParB-like N-terminal" evidence="9">
    <location>
        <begin position="11"/>
        <end position="97"/>
    </location>
</feature>
<keyword evidence="2" id="KW-0489">Methyltransferase</keyword>
<comment type="catalytic activity">
    <reaction evidence="7">
        <text>a 2'-deoxycytidine in DNA + S-adenosyl-L-methionine = an N(4)-methyl-2'-deoxycytidine in DNA + S-adenosyl-L-homocysteine + H(+)</text>
        <dbReference type="Rhea" id="RHEA:16857"/>
        <dbReference type="Rhea" id="RHEA-COMP:11369"/>
        <dbReference type="Rhea" id="RHEA-COMP:13674"/>
        <dbReference type="ChEBI" id="CHEBI:15378"/>
        <dbReference type="ChEBI" id="CHEBI:57856"/>
        <dbReference type="ChEBI" id="CHEBI:59789"/>
        <dbReference type="ChEBI" id="CHEBI:85452"/>
        <dbReference type="ChEBI" id="CHEBI:137933"/>
        <dbReference type="EC" id="2.1.1.113"/>
    </reaction>
</comment>
<dbReference type="Gene3D" id="3.40.50.150">
    <property type="entry name" value="Vaccinia Virus protein VP39"/>
    <property type="match status" value="1"/>
</dbReference>
<dbReference type="InterPro" id="IPR003115">
    <property type="entry name" value="ParB_N"/>
</dbReference>
<keyword evidence="6" id="KW-0238">DNA-binding</keyword>